<organism evidence="1 2">
    <name type="scientific">Apiospora aurea</name>
    <dbReference type="NCBI Taxonomy" id="335848"/>
    <lineage>
        <taxon>Eukaryota</taxon>
        <taxon>Fungi</taxon>
        <taxon>Dikarya</taxon>
        <taxon>Ascomycota</taxon>
        <taxon>Pezizomycotina</taxon>
        <taxon>Sordariomycetes</taxon>
        <taxon>Xylariomycetidae</taxon>
        <taxon>Amphisphaeriales</taxon>
        <taxon>Apiosporaceae</taxon>
        <taxon>Apiospora</taxon>
    </lineage>
</organism>
<dbReference type="Proteomes" id="UP001391051">
    <property type="component" value="Unassembled WGS sequence"/>
</dbReference>
<dbReference type="GeneID" id="92071234"/>
<proteinExistence type="predicted"/>
<dbReference type="EMBL" id="JAQQWE010000001">
    <property type="protein sequence ID" value="KAK7967673.1"/>
    <property type="molecule type" value="Genomic_DNA"/>
</dbReference>
<accession>A0ABR1QYD4</accession>
<evidence type="ECO:0000313" key="1">
    <source>
        <dbReference type="EMBL" id="KAK7967673.1"/>
    </source>
</evidence>
<keyword evidence="2" id="KW-1185">Reference proteome</keyword>
<comment type="caution">
    <text evidence="1">The sequence shown here is derived from an EMBL/GenBank/DDBJ whole genome shotgun (WGS) entry which is preliminary data.</text>
</comment>
<reference evidence="1 2" key="1">
    <citation type="submission" date="2023-01" db="EMBL/GenBank/DDBJ databases">
        <title>Analysis of 21 Apiospora genomes using comparative genomics revels a genus with tremendous synthesis potential of carbohydrate active enzymes and secondary metabolites.</title>
        <authorList>
            <person name="Sorensen T."/>
        </authorList>
    </citation>
    <scope>NUCLEOTIDE SEQUENCE [LARGE SCALE GENOMIC DNA]</scope>
    <source>
        <strain evidence="1 2">CBS 24483</strain>
    </source>
</reference>
<protein>
    <submittedName>
        <fullName evidence="1">Uncharacterized protein</fullName>
    </submittedName>
</protein>
<evidence type="ECO:0000313" key="2">
    <source>
        <dbReference type="Proteomes" id="UP001391051"/>
    </source>
</evidence>
<name>A0ABR1QYD4_9PEZI</name>
<gene>
    <name evidence="1" type="ORF">PG986_001950</name>
</gene>
<dbReference type="RefSeq" id="XP_066707065.1">
    <property type="nucleotide sequence ID" value="XM_066838172.1"/>
</dbReference>
<sequence length="82" mass="8958">MPELATAPWDLGVSDADVEKPKAGFEPVSWDGKWRVSVTDPSQSGNRMLRPRIHPIEEGGAKQLGAMLQRLGPDAHGALQWI</sequence>